<name>A0A6I7HLY9_9HYPH</name>
<protein>
    <recommendedName>
        <fullName evidence="2">PF03932 family protein CutC</fullName>
    </recommendedName>
</protein>
<dbReference type="Pfam" id="PF03932">
    <property type="entry name" value="CutC"/>
    <property type="match status" value="1"/>
</dbReference>
<gene>
    <name evidence="2" type="primary">cutC</name>
    <name evidence="3" type="ORF">DFR48_105273</name>
</gene>
<dbReference type="RefSeq" id="WP_114363245.1">
    <property type="nucleotide sequence ID" value="NZ_QPIX01000005.1"/>
</dbReference>
<sequence>MKERDGGGDCRKPVLEVCVDDPAGLAAAIEGGADRIELCSALTVGGLTPSHGFMAHAARSPIPVHALIRPRTGDFAFTTDDVRVMVDDVRAARSAGLAGVVIGALRPDGQLDVAALEALIAAADGMDLTLDRAFDLAADQEETLETALRLGFSRILTSGGAKTAIEGLPRLERLAKQASGRISIMPGSGVRPETVGALLALPGVFELHASCSEPATTTDPRLPAFGFLQPGERRTTVEAVRAVKAAMVVARR</sequence>
<evidence type="ECO:0000313" key="3">
    <source>
        <dbReference type="EMBL" id="RCW24928.1"/>
    </source>
</evidence>
<dbReference type="GO" id="GO:0005507">
    <property type="term" value="F:copper ion binding"/>
    <property type="evidence" value="ECO:0007669"/>
    <property type="project" value="TreeGrafter"/>
</dbReference>
<comment type="similarity">
    <text evidence="1 2">Belongs to the CutC family.</text>
</comment>
<dbReference type="PANTHER" id="PTHR12598">
    <property type="entry name" value="COPPER HOMEOSTASIS PROTEIN CUTC"/>
    <property type="match status" value="1"/>
</dbReference>
<comment type="caution">
    <text evidence="2">Once thought to be involved in copper homeostasis, experiments in E.coli have shown this is not the case.</text>
</comment>
<dbReference type="EMBL" id="QPIX01000005">
    <property type="protein sequence ID" value="RCW24928.1"/>
    <property type="molecule type" value="Genomic_DNA"/>
</dbReference>
<dbReference type="AlphaFoldDB" id="A0A6I7HLY9"/>
<keyword evidence="4" id="KW-1185">Reference proteome</keyword>
<dbReference type="PANTHER" id="PTHR12598:SF0">
    <property type="entry name" value="COPPER HOMEOSTASIS PROTEIN CUTC HOMOLOG"/>
    <property type="match status" value="1"/>
</dbReference>
<comment type="subcellular location">
    <subcellularLocation>
        <location evidence="2">Cytoplasm</location>
    </subcellularLocation>
</comment>
<organism evidence="3 4">
    <name type="scientific">Ciceribacter lividus</name>
    <dbReference type="NCBI Taxonomy" id="1197950"/>
    <lineage>
        <taxon>Bacteria</taxon>
        <taxon>Pseudomonadati</taxon>
        <taxon>Pseudomonadota</taxon>
        <taxon>Alphaproteobacteria</taxon>
        <taxon>Hyphomicrobiales</taxon>
        <taxon>Rhizobiaceae</taxon>
        <taxon>Ciceribacter</taxon>
    </lineage>
</organism>
<dbReference type="HAMAP" id="MF_00795">
    <property type="entry name" value="CutC"/>
    <property type="match status" value="1"/>
</dbReference>
<dbReference type="Gene3D" id="3.20.20.380">
    <property type="entry name" value="Copper homeostasis (CutC) domain"/>
    <property type="match status" value="1"/>
</dbReference>
<evidence type="ECO:0000313" key="4">
    <source>
        <dbReference type="Proteomes" id="UP000252582"/>
    </source>
</evidence>
<accession>A0A6I7HLY9</accession>
<reference evidence="3 4" key="1">
    <citation type="submission" date="2018-07" db="EMBL/GenBank/DDBJ databases">
        <title>Genomic Encyclopedia of Type Strains, Phase IV (KMG-IV): sequencing the most valuable type-strain genomes for metagenomic binning, comparative biology and taxonomic classification.</title>
        <authorList>
            <person name="Goeker M."/>
        </authorList>
    </citation>
    <scope>NUCLEOTIDE SEQUENCE [LARGE SCALE GENOMIC DNA]</scope>
    <source>
        <strain evidence="3 4">DSM 25528</strain>
    </source>
</reference>
<evidence type="ECO:0000256" key="1">
    <source>
        <dbReference type="ARBA" id="ARBA00007768"/>
    </source>
</evidence>
<dbReference type="InterPro" id="IPR036822">
    <property type="entry name" value="CutC-like_dom_sf"/>
</dbReference>
<proteinExistence type="inferred from homology"/>
<dbReference type="Proteomes" id="UP000252582">
    <property type="component" value="Unassembled WGS sequence"/>
</dbReference>
<comment type="caution">
    <text evidence="3">The sequence shown here is derived from an EMBL/GenBank/DDBJ whole genome shotgun (WGS) entry which is preliminary data.</text>
</comment>
<evidence type="ECO:0000256" key="2">
    <source>
        <dbReference type="HAMAP-Rule" id="MF_00795"/>
    </source>
</evidence>
<dbReference type="GO" id="GO:0005737">
    <property type="term" value="C:cytoplasm"/>
    <property type="evidence" value="ECO:0007669"/>
    <property type="project" value="UniProtKB-SubCell"/>
</dbReference>
<dbReference type="InterPro" id="IPR005627">
    <property type="entry name" value="CutC-like"/>
</dbReference>
<dbReference type="SUPFAM" id="SSF110395">
    <property type="entry name" value="CutC-like"/>
    <property type="match status" value="1"/>
</dbReference>
<keyword evidence="2" id="KW-0963">Cytoplasm</keyword>